<feature type="region of interest" description="Disordered" evidence="1">
    <location>
        <begin position="113"/>
        <end position="142"/>
    </location>
</feature>
<comment type="caution">
    <text evidence="2">The sequence shown here is derived from an EMBL/GenBank/DDBJ whole genome shotgun (WGS) entry which is preliminary data.</text>
</comment>
<feature type="compositionally biased region" description="Polar residues" evidence="1">
    <location>
        <begin position="128"/>
        <end position="142"/>
    </location>
</feature>
<gene>
    <name evidence="2" type="ORF">AKAME5_002051700</name>
</gene>
<evidence type="ECO:0000313" key="2">
    <source>
        <dbReference type="EMBL" id="GLD69204.1"/>
    </source>
</evidence>
<evidence type="ECO:0000256" key="1">
    <source>
        <dbReference type="SAM" id="MobiDB-lite"/>
    </source>
</evidence>
<keyword evidence="3" id="KW-1185">Reference proteome</keyword>
<organism evidence="2 3">
    <name type="scientific">Lates japonicus</name>
    <name type="common">Japanese lates</name>
    <dbReference type="NCBI Taxonomy" id="270547"/>
    <lineage>
        <taxon>Eukaryota</taxon>
        <taxon>Metazoa</taxon>
        <taxon>Chordata</taxon>
        <taxon>Craniata</taxon>
        <taxon>Vertebrata</taxon>
        <taxon>Euteleostomi</taxon>
        <taxon>Actinopterygii</taxon>
        <taxon>Neopterygii</taxon>
        <taxon>Teleostei</taxon>
        <taxon>Neoteleostei</taxon>
        <taxon>Acanthomorphata</taxon>
        <taxon>Carangaria</taxon>
        <taxon>Carangaria incertae sedis</taxon>
        <taxon>Centropomidae</taxon>
        <taxon>Lates</taxon>
    </lineage>
</organism>
<sequence>MLMVECWKSNTVRKPWELGNMAPHKAPELSSLQQNGAQVKKEECPSWFDPNANAPLALWGGKPFYQDGRLQHQDFQRFWLSENLTASFPIEGNITGNFLWRVSRVAPISESHRLPGHLGTNHHKPANSLPTASSPSPRSFLQ</sequence>
<dbReference type="AlphaFoldDB" id="A0AAD3NBU8"/>
<protein>
    <submittedName>
        <fullName evidence="2">Anosmin-1</fullName>
    </submittedName>
</protein>
<dbReference type="EMBL" id="BRZM01000186">
    <property type="protein sequence ID" value="GLD69204.1"/>
    <property type="molecule type" value="Genomic_DNA"/>
</dbReference>
<reference evidence="2" key="1">
    <citation type="submission" date="2022-08" db="EMBL/GenBank/DDBJ databases">
        <title>Genome sequencing of akame (Lates japonicus).</title>
        <authorList>
            <person name="Hashiguchi Y."/>
            <person name="Takahashi H."/>
        </authorList>
    </citation>
    <scope>NUCLEOTIDE SEQUENCE</scope>
    <source>
        <strain evidence="2">Kochi</strain>
    </source>
</reference>
<proteinExistence type="predicted"/>
<evidence type="ECO:0000313" key="3">
    <source>
        <dbReference type="Proteomes" id="UP001279410"/>
    </source>
</evidence>
<name>A0AAD3NBU8_LATJO</name>
<accession>A0AAD3NBU8</accession>
<dbReference type="Proteomes" id="UP001279410">
    <property type="component" value="Unassembled WGS sequence"/>
</dbReference>